<comment type="caution">
    <text evidence="3">The sequence shown here is derived from an EMBL/GenBank/DDBJ whole genome shotgun (WGS) entry which is preliminary data.</text>
</comment>
<evidence type="ECO:0008006" key="5">
    <source>
        <dbReference type="Google" id="ProtNLM"/>
    </source>
</evidence>
<dbReference type="PROSITE" id="PS51257">
    <property type="entry name" value="PROKAR_LIPOPROTEIN"/>
    <property type="match status" value="1"/>
</dbReference>
<name>A0ABT7Y9Q6_9BACT</name>
<reference evidence="3" key="1">
    <citation type="submission" date="2023-06" db="EMBL/GenBank/DDBJ databases">
        <title>Robiginitalea aurantiacus sp. nov. and Algoriphagus sediminis sp. nov., isolated from coastal sediment.</title>
        <authorList>
            <person name="Zhou Z.Y."/>
            <person name="An J."/>
            <person name="Jia Y.W."/>
            <person name="Du Z.J."/>
        </authorList>
    </citation>
    <scope>NUCLEOTIDE SEQUENCE</scope>
    <source>
        <strain evidence="3">C2-7</strain>
    </source>
</reference>
<organism evidence="3 4">
    <name type="scientific">Algoriphagus sediminis</name>
    <dbReference type="NCBI Taxonomy" id="3057113"/>
    <lineage>
        <taxon>Bacteria</taxon>
        <taxon>Pseudomonadati</taxon>
        <taxon>Bacteroidota</taxon>
        <taxon>Cytophagia</taxon>
        <taxon>Cytophagales</taxon>
        <taxon>Cyclobacteriaceae</taxon>
        <taxon>Algoriphagus</taxon>
    </lineage>
</organism>
<keyword evidence="4" id="KW-1185">Reference proteome</keyword>
<keyword evidence="2" id="KW-0732">Signal</keyword>
<evidence type="ECO:0000256" key="1">
    <source>
        <dbReference type="SAM" id="MobiDB-lite"/>
    </source>
</evidence>
<feature type="signal peptide" evidence="2">
    <location>
        <begin position="1"/>
        <end position="23"/>
    </location>
</feature>
<dbReference type="Proteomes" id="UP001171916">
    <property type="component" value="Unassembled WGS sequence"/>
</dbReference>
<protein>
    <recommendedName>
        <fullName evidence="5">Lipocalin-like domain-containing protein</fullName>
    </recommendedName>
</protein>
<feature type="chain" id="PRO_5045841485" description="Lipocalin-like domain-containing protein" evidence="2">
    <location>
        <begin position="24"/>
        <end position="163"/>
    </location>
</feature>
<feature type="region of interest" description="Disordered" evidence="1">
    <location>
        <begin position="23"/>
        <end position="58"/>
    </location>
</feature>
<sequence length="163" mass="17276">MKSLITRFFVLAVVVGVISSCGGDEPNPTPPPPSPEQEAVEKLTGPDGSQAWGLQNGGSVTRDGTAVTDLYDGFRLTLNAGTSRTYTSANNNDLFDNSGNWSFTDGTFSKFELTGSAPASGREITFTQTADNLRLDFNIPAPGARINGVFAIAGSYTFNLTRN</sequence>
<evidence type="ECO:0000313" key="4">
    <source>
        <dbReference type="Proteomes" id="UP001171916"/>
    </source>
</evidence>
<dbReference type="RefSeq" id="WP_289998724.1">
    <property type="nucleotide sequence ID" value="NZ_JAUEPH010000002.1"/>
</dbReference>
<gene>
    <name evidence="3" type="ORF">QVH07_03330</name>
</gene>
<evidence type="ECO:0000313" key="3">
    <source>
        <dbReference type="EMBL" id="MDN3203160.1"/>
    </source>
</evidence>
<evidence type="ECO:0000256" key="2">
    <source>
        <dbReference type="SAM" id="SignalP"/>
    </source>
</evidence>
<dbReference type="EMBL" id="JAUEPH010000002">
    <property type="protein sequence ID" value="MDN3203160.1"/>
    <property type="molecule type" value="Genomic_DNA"/>
</dbReference>
<proteinExistence type="predicted"/>
<accession>A0ABT7Y9Q6</accession>